<organism evidence="1">
    <name type="scientific">Anguilla anguilla</name>
    <name type="common">European freshwater eel</name>
    <name type="synonym">Muraena anguilla</name>
    <dbReference type="NCBI Taxonomy" id="7936"/>
    <lineage>
        <taxon>Eukaryota</taxon>
        <taxon>Metazoa</taxon>
        <taxon>Chordata</taxon>
        <taxon>Craniata</taxon>
        <taxon>Vertebrata</taxon>
        <taxon>Euteleostomi</taxon>
        <taxon>Actinopterygii</taxon>
        <taxon>Neopterygii</taxon>
        <taxon>Teleostei</taxon>
        <taxon>Anguilliformes</taxon>
        <taxon>Anguillidae</taxon>
        <taxon>Anguilla</taxon>
    </lineage>
</organism>
<accession>A0A0E9Q0E0</accession>
<reference evidence="1" key="1">
    <citation type="submission" date="2014-11" db="EMBL/GenBank/DDBJ databases">
        <authorList>
            <person name="Amaro Gonzalez C."/>
        </authorList>
    </citation>
    <scope>NUCLEOTIDE SEQUENCE</scope>
</reference>
<name>A0A0E9Q0E0_ANGAN</name>
<evidence type="ECO:0000313" key="1">
    <source>
        <dbReference type="EMBL" id="JAH09775.1"/>
    </source>
</evidence>
<dbReference type="EMBL" id="GBXM01098802">
    <property type="protein sequence ID" value="JAH09775.1"/>
    <property type="molecule type" value="Transcribed_RNA"/>
</dbReference>
<protein>
    <submittedName>
        <fullName evidence="1">Uncharacterized protein</fullName>
    </submittedName>
</protein>
<proteinExistence type="predicted"/>
<reference evidence="1" key="2">
    <citation type="journal article" date="2015" name="Fish Shellfish Immunol.">
        <title>Early steps in the European eel (Anguilla anguilla)-Vibrio vulnificus interaction in the gills: Role of the RtxA13 toxin.</title>
        <authorList>
            <person name="Callol A."/>
            <person name="Pajuelo D."/>
            <person name="Ebbesson L."/>
            <person name="Teles M."/>
            <person name="MacKenzie S."/>
            <person name="Amaro C."/>
        </authorList>
    </citation>
    <scope>NUCLEOTIDE SEQUENCE</scope>
</reference>
<dbReference type="AlphaFoldDB" id="A0A0E9Q0E0"/>
<sequence length="28" mass="3227">MLEQFSAIILKNKNRVRNSTNKIQVAIP</sequence>